<dbReference type="EMBL" id="CP049074">
    <property type="protein sequence ID" value="QKR00844.1"/>
    <property type="molecule type" value="Genomic_DNA"/>
</dbReference>
<protein>
    <recommendedName>
        <fullName evidence="4">Thermopsin</fullName>
    </recommendedName>
</protein>
<evidence type="ECO:0008006" key="4">
    <source>
        <dbReference type="Google" id="ProtNLM"/>
    </source>
</evidence>
<sequence length="326" mass="36106">MRLILPFLLLLLVVGSITTLSSTVVVNYPSSAYLGQEITIHFQLLNNRINSTDFPIISSGVEVIHNGSEDAYTGASPYGGYLLFPANISRNTTELIVTFVGEYHTNYGNDPGIVLYGGNFKPPLPDGDQSNFSSVLITFAGKLSYHINGSWYYPLSSLPYYGTLIDNWLNVSTLVNYTVISEEHNGYTFVKDMFINGKEFVINYLTTVPWSFSYVGIRTDTPNTLIMPLGFTLSSPLSHQPYVVYVNGKEYNSGYTNNLSQGSISLKVSSLHEVINITFPMAHEYKIITISSSQGNVKVSYPILPMTLLLSSVVLTVVSLIIRRKT</sequence>
<organism evidence="2 3">
    <name type="scientific">Metallosphaera tengchongensis</name>
    <dbReference type="NCBI Taxonomy" id="1532350"/>
    <lineage>
        <taxon>Archaea</taxon>
        <taxon>Thermoproteota</taxon>
        <taxon>Thermoprotei</taxon>
        <taxon>Sulfolobales</taxon>
        <taxon>Sulfolobaceae</taxon>
        <taxon>Metallosphaera</taxon>
    </lineage>
</organism>
<dbReference type="Proteomes" id="UP000509301">
    <property type="component" value="Chromosome"/>
</dbReference>
<dbReference type="GeneID" id="55642481"/>
<evidence type="ECO:0000313" key="3">
    <source>
        <dbReference type="Proteomes" id="UP000509301"/>
    </source>
</evidence>
<keyword evidence="1" id="KW-0812">Transmembrane</keyword>
<feature type="transmembrane region" description="Helical" evidence="1">
    <location>
        <begin position="299"/>
        <end position="322"/>
    </location>
</feature>
<accession>A0A6N0NVD8</accession>
<dbReference type="KEGG" id="mten:GWK48_11020"/>
<keyword evidence="1" id="KW-1133">Transmembrane helix</keyword>
<proteinExistence type="predicted"/>
<dbReference type="OrthoDB" id="41698at2157"/>
<evidence type="ECO:0000313" key="2">
    <source>
        <dbReference type="EMBL" id="QKR00844.1"/>
    </source>
</evidence>
<name>A0A6N0NVD8_9CREN</name>
<dbReference type="AlphaFoldDB" id="A0A6N0NVD8"/>
<keyword evidence="3" id="KW-1185">Reference proteome</keyword>
<gene>
    <name evidence="2" type="ORF">GWK48_11020</name>
</gene>
<dbReference type="RefSeq" id="WP_174632248.1">
    <property type="nucleotide sequence ID" value="NZ_CP049074.1"/>
</dbReference>
<keyword evidence="1" id="KW-0472">Membrane</keyword>
<evidence type="ECO:0000256" key="1">
    <source>
        <dbReference type="SAM" id="Phobius"/>
    </source>
</evidence>
<reference evidence="2 3" key="1">
    <citation type="submission" date="2020-02" db="EMBL/GenBank/DDBJ databases">
        <title>Comparative genome analysis reveals the metabolism and evolution of the thermophilic archaeal genus Metallosphaera.</title>
        <authorList>
            <person name="Jiang C."/>
        </authorList>
    </citation>
    <scope>NUCLEOTIDE SEQUENCE [LARGE SCALE GENOMIC DNA]</scope>
    <source>
        <strain evidence="2 3">Ric-A</strain>
    </source>
</reference>